<organism evidence="1 2">
    <name type="scientific">Candida boidinii</name>
    <name type="common">Yeast</name>
    <dbReference type="NCBI Taxonomy" id="5477"/>
    <lineage>
        <taxon>Eukaryota</taxon>
        <taxon>Fungi</taxon>
        <taxon>Dikarya</taxon>
        <taxon>Ascomycota</taxon>
        <taxon>Saccharomycotina</taxon>
        <taxon>Pichiomycetes</taxon>
        <taxon>Pichiales</taxon>
        <taxon>Pichiaceae</taxon>
        <taxon>Ogataea</taxon>
        <taxon>Ogataea/Candida clade</taxon>
    </lineage>
</organism>
<reference evidence="1" key="1">
    <citation type="submission" date="2023-04" db="EMBL/GenBank/DDBJ databases">
        <title>Candida boidinii NBRC 1967.</title>
        <authorList>
            <person name="Ichikawa N."/>
            <person name="Sato H."/>
            <person name="Tonouchi N."/>
        </authorList>
    </citation>
    <scope>NUCLEOTIDE SEQUENCE</scope>
    <source>
        <strain evidence="1">NBRC 1967</strain>
    </source>
</reference>
<comment type="caution">
    <text evidence="1">The sequence shown here is derived from an EMBL/GenBank/DDBJ whole genome shotgun (WGS) entry which is preliminary data.</text>
</comment>
<gene>
    <name evidence="1" type="ORF">Cboi01_000195000</name>
</gene>
<evidence type="ECO:0000313" key="1">
    <source>
        <dbReference type="EMBL" id="GME90672.1"/>
    </source>
</evidence>
<accession>A0ACB5TKY5</accession>
<dbReference type="EMBL" id="BSXV01000802">
    <property type="protein sequence ID" value="GME90672.1"/>
    <property type="molecule type" value="Genomic_DNA"/>
</dbReference>
<sequence>MVDPSTPLTHLPLSNNMFNANNNMDANIGVGSGNGKGINNNIINTNSNPGAASVPFTSPTCLNTPNLRTSDGNFINESPSFMMNFNGGANNINNGNNVNGNGNGNVGNIQMAPNLSNNNGSDQYIYHQHHNSINSLSSLSSSMMNNSANNFNFSNNGNFHNYNKSSIANSTIDEGGVMSNPNTTRYSSSSYSSYEPLTPPDHMNGGHSRNTSIMSNPSGCIITNNNNNPGSNISGISIPNIWLV</sequence>
<name>A0ACB5TKY5_CANBO</name>
<keyword evidence="2" id="KW-1185">Reference proteome</keyword>
<proteinExistence type="predicted"/>
<protein>
    <submittedName>
        <fullName evidence="1">Unnamed protein product</fullName>
    </submittedName>
</protein>
<dbReference type="Proteomes" id="UP001165101">
    <property type="component" value="Unassembled WGS sequence"/>
</dbReference>
<evidence type="ECO:0000313" key="2">
    <source>
        <dbReference type="Proteomes" id="UP001165101"/>
    </source>
</evidence>